<dbReference type="InterPro" id="IPR035965">
    <property type="entry name" value="PAS-like_dom_sf"/>
</dbReference>
<proteinExistence type="predicted"/>
<accession>A0A5P8P154</accession>
<organism evidence="2 3">
    <name type="scientific">Sulfurimonas lithotrophica</name>
    <dbReference type="NCBI Taxonomy" id="2590022"/>
    <lineage>
        <taxon>Bacteria</taxon>
        <taxon>Pseudomonadati</taxon>
        <taxon>Campylobacterota</taxon>
        <taxon>Epsilonproteobacteria</taxon>
        <taxon>Campylobacterales</taxon>
        <taxon>Sulfurimonadaceae</taxon>
        <taxon>Sulfurimonas</taxon>
    </lineage>
</organism>
<dbReference type="SUPFAM" id="SSF55785">
    <property type="entry name" value="PYP-like sensor domain (PAS domain)"/>
    <property type="match status" value="1"/>
</dbReference>
<evidence type="ECO:0000313" key="3">
    <source>
        <dbReference type="Proteomes" id="UP000326944"/>
    </source>
</evidence>
<dbReference type="PROSITE" id="PS50112">
    <property type="entry name" value="PAS"/>
    <property type="match status" value="1"/>
</dbReference>
<dbReference type="Pfam" id="PF08447">
    <property type="entry name" value="PAS_3"/>
    <property type="match status" value="1"/>
</dbReference>
<evidence type="ECO:0000259" key="1">
    <source>
        <dbReference type="PROSITE" id="PS50112"/>
    </source>
</evidence>
<dbReference type="NCBIfam" id="TIGR00229">
    <property type="entry name" value="sensory_box"/>
    <property type="match status" value="1"/>
</dbReference>
<dbReference type="Gene3D" id="3.30.450.20">
    <property type="entry name" value="PAS domain"/>
    <property type="match status" value="1"/>
</dbReference>
<dbReference type="AlphaFoldDB" id="A0A5P8P154"/>
<sequence length="159" mass="18690">MQTDFDMFYETKVPEDELIVSRTDFSGKITYVNETFAEISGYKPEELIGKPHNVIRHPDMPKSVFDNLWETIKKGDVWHGYVKNRRKDGGYYWVYARVSTVKKDGVPTEYKSVREPVLKEKAIEMQNLYDKLRAEEEGKTRVVLYIDNDKLDTAKKLEE</sequence>
<dbReference type="InterPro" id="IPR000014">
    <property type="entry name" value="PAS"/>
</dbReference>
<reference evidence="2 3" key="1">
    <citation type="submission" date="2019-09" db="EMBL/GenBank/DDBJ databases">
        <title>Sulfurimonas gotlandica sp. nov., a chemoautotrophic and psychrotolerant epsilonproteobacterium isolated from a pelagic redoxcline, and an emended description of the genus Sulfurimonas.</title>
        <authorList>
            <person name="Wang S."/>
            <person name="Jiang L."/>
            <person name="Shao S."/>
        </authorList>
    </citation>
    <scope>NUCLEOTIDE SEQUENCE [LARGE SCALE GENOMIC DNA]</scope>
    <source>
        <strain evidence="2 3">GYSZ_1</strain>
    </source>
</reference>
<feature type="domain" description="PAS" evidence="1">
    <location>
        <begin position="24"/>
        <end position="75"/>
    </location>
</feature>
<dbReference type="KEGG" id="sulg:FJR48_06260"/>
<dbReference type="Proteomes" id="UP000326944">
    <property type="component" value="Chromosome"/>
</dbReference>
<dbReference type="OrthoDB" id="9765776at2"/>
<dbReference type="RefSeq" id="WP_152307293.1">
    <property type="nucleotide sequence ID" value="NZ_CP043617.1"/>
</dbReference>
<dbReference type="InterPro" id="IPR013655">
    <property type="entry name" value="PAS_fold_3"/>
</dbReference>
<protein>
    <submittedName>
        <fullName evidence="2">PAS domain-containing protein</fullName>
    </submittedName>
</protein>
<dbReference type="EMBL" id="CP043617">
    <property type="protein sequence ID" value="QFR49350.1"/>
    <property type="molecule type" value="Genomic_DNA"/>
</dbReference>
<evidence type="ECO:0000313" key="2">
    <source>
        <dbReference type="EMBL" id="QFR49350.1"/>
    </source>
</evidence>
<gene>
    <name evidence="2" type="ORF">FJR48_06260</name>
</gene>
<dbReference type="CDD" id="cd00130">
    <property type="entry name" value="PAS"/>
    <property type="match status" value="1"/>
</dbReference>
<keyword evidence="3" id="KW-1185">Reference proteome</keyword>
<name>A0A5P8P154_9BACT</name>